<dbReference type="EMBL" id="WJEC01008806">
    <property type="protein sequence ID" value="KAF7460005.1"/>
    <property type="molecule type" value="Genomic_DNA"/>
</dbReference>
<evidence type="ECO:0000313" key="3">
    <source>
        <dbReference type="Proteomes" id="UP000335636"/>
    </source>
</evidence>
<accession>A0A5E4BMY0</accession>
<dbReference type="Proteomes" id="UP000662637">
    <property type="component" value="Unassembled WGS sequence"/>
</dbReference>
<proteinExistence type="predicted"/>
<evidence type="ECO:0000313" key="1">
    <source>
        <dbReference type="EMBL" id="KAF7460005.1"/>
    </source>
</evidence>
<protein>
    <submittedName>
        <fullName evidence="2">Uncharacterized protein</fullName>
    </submittedName>
</protein>
<gene>
    <name evidence="1" type="ORF">GHT09_019786</name>
    <name evidence="2" type="ORF">MONAX_5E014275</name>
</gene>
<dbReference type="AlphaFoldDB" id="A0A5E4BMY0"/>
<sequence>MLPSLTAGAERQGCPCSLLSHSLQGLRIATLLCLKRHLSSGRSPTTEDPHRCLSPHQLLGITAKAGVPCLKTSTAGVGAPPTLSQSLTTASFPSPPIPAADSFPPQTSFDLTLPGSVVFSGCRVTPEFTEFTFVPVLEGKALIWLSSPFPPSLLPLRLSLPN</sequence>
<organism evidence="2 3">
    <name type="scientific">Marmota monax</name>
    <name type="common">Woodchuck</name>
    <dbReference type="NCBI Taxonomy" id="9995"/>
    <lineage>
        <taxon>Eukaryota</taxon>
        <taxon>Metazoa</taxon>
        <taxon>Chordata</taxon>
        <taxon>Craniata</taxon>
        <taxon>Vertebrata</taxon>
        <taxon>Euteleostomi</taxon>
        <taxon>Mammalia</taxon>
        <taxon>Eutheria</taxon>
        <taxon>Euarchontoglires</taxon>
        <taxon>Glires</taxon>
        <taxon>Rodentia</taxon>
        <taxon>Sciuromorpha</taxon>
        <taxon>Sciuridae</taxon>
        <taxon>Xerinae</taxon>
        <taxon>Marmotini</taxon>
        <taxon>Marmota</taxon>
    </lineage>
</organism>
<keyword evidence="3" id="KW-1185">Reference proteome</keyword>
<evidence type="ECO:0000313" key="2">
    <source>
        <dbReference type="EMBL" id="VTJ70410.1"/>
    </source>
</evidence>
<name>A0A5E4BMY0_MARMO</name>
<dbReference type="Proteomes" id="UP000335636">
    <property type="component" value="Unassembled WGS sequence"/>
</dbReference>
<reference evidence="1" key="2">
    <citation type="submission" date="2020-08" db="EMBL/GenBank/DDBJ databases">
        <authorList>
            <person name="Shumante A."/>
            <person name="Zimin A.V."/>
            <person name="Puiu D."/>
            <person name="Salzberg S.L."/>
        </authorList>
    </citation>
    <scope>NUCLEOTIDE SEQUENCE</scope>
    <source>
        <strain evidence="1">WC2-LM</strain>
        <tissue evidence="1">Liver</tissue>
    </source>
</reference>
<reference evidence="2 3" key="1">
    <citation type="submission" date="2019-04" db="EMBL/GenBank/DDBJ databases">
        <authorList>
            <person name="Alioto T."/>
            <person name="Alioto T."/>
        </authorList>
    </citation>
    <scope>NUCLEOTIDE SEQUENCE [LARGE SCALE GENOMIC DNA]</scope>
</reference>
<dbReference type="EMBL" id="CABDUW010000506">
    <property type="protein sequence ID" value="VTJ70410.1"/>
    <property type="molecule type" value="Genomic_DNA"/>
</dbReference>